<evidence type="ECO:0008006" key="6">
    <source>
        <dbReference type="Google" id="ProtNLM"/>
    </source>
</evidence>
<dbReference type="GO" id="GO:0046921">
    <property type="term" value="F:alpha-(1-&gt;6)-fucosyltransferase activity"/>
    <property type="evidence" value="ECO:0007669"/>
    <property type="project" value="TreeGrafter"/>
</dbReference>
<gene>
    <name evidence="4" type="ORF">QTG54_001247</name>
</gene>
<dbReference type="EMBL" id="JATAAI010000001">
    <property type="protein sequence ID" value="KAK1749308.1"/>
    <property type="molecule type" value="Genomic_DNA"/>
</dbReference>
<keyword evidence="1" id="KW-0808">Transferase</keyword>
<evidence type="ECO:0000313" key="4">
    <source>
        <dbReference type="EMBL" id="KAK1749308.1"/>
    </source>
</evidence>
<evidence type="ECO:0000313" key="5">
    <source>
        <dbReference type="Proteomes" id="UP001224775"/>
    </source>
</evidence>
<dbReference type="Gene3D" id="3.40.50.11350">
    <property type="match status" value="1"/>
</dbReference>
<sequence>MQSESGLLGKAEAPLQPHNSEECSSIFLYVTDVIGQYGLGYQLNNYILAVLLASSLNRSIVVLDPPIHGDNHSKFSSNSQFGCPPDDLNNTNYFRSGLGRIIDYPAWLNKGCGVPCIGEHDYSFWHGVAQSKESRRNEVSPDTEHRCIDEDGRNISVLSIGGDLRHLLMSPKYNMLELARKSPAWVSRIGATQYEARWLANHSQNLSLDSIYDQISALLSRAGVVTFQPWINREVHSFISRFDYVLPKHYVAFNVRRGNKLTAEAKYWVDEYWAKQGYNETTQPSNYIPFSHYLEQVQNEQESGVLTNVYIATDDQDSIKREIDELSGFSNVTFYMNPDTSPKNHLQSDLECSIRYNRTIAAIADLKILSQSDIFVGEYNSNKGRLVHTARTSFVDGEIGTARQLDMRIAFGPESRGIPGA</sequence>
<evidence type="ECO:0000256" key="3">
    <source>
        <dbReference type="ARBA" id="ARBA00023277"/>
    </source>
</evidence>
<keyword evidence="3" id="KW-0119">Carbohydrate metabolism</keyword>
<keyword evidence="5" id="KW-1185">Reference proteome</keyword>
<evidence type="ECO:0000256" key="1">
    <source>
        <dbReference type="ARBA" id="ARBA00022679"/>
    </source>
</evidence>
<evidence type="ECO:0000256" key="2">
    <source>
        <dbReference type="ARBA" id="ARBA00023253"/>
    </source>
</evidence>
<dbReference type="GO" id="GO:0006487">
    <property type="term" value="P:protein N-linked glycosylation"/>
    <property type="evidence" value="ECO:0007669"/>
    <property type="project" value="TreeGrafter"/>
</dbReference>
<dbReference type="Proteomes" id="UP001224775">
    <property type="component" value="Unassembled WGS sequence"/>
</dbReference>
<organism evidence="4 5">
    <name type="scientific">Skeletonema marinoi</name>
    <dbReference type="NCBI Taxonomy" id="267567"/>
    <lineage>
        <taxon>Eukaryota</taxon>
        <taxon>Sar</taxon>
        <taxon>Stramenopiles</taxon>
        <taxon>Ochrophyta</taxon>
        <taxon>Bacillariophyta</taxon>
        <taxon>Coscinodiscophyceae</taxon>
        <taxon>Thalassiosirophycidae</taxon>
        <taxon>Thalassiosirales</taxon>
        <taxon>Skeletonemataceae</taxon>
        <taxon>Skeletonema</taxon>
        <taxon>Skeletonema marinoi-dohrnii complex</taxon>
    </lineage>
</organism>
<dbReference type="Pfam" id="PF10250">
    <property type="entry name" value="O-FucT"/>
    <property type="match status" value="1"/>
</dbReference>
<reference evidence="4" key="1">
    <citation type="submission" date="2023-06" db="EMBL/GenBank/DDBJ databases">
        <title>Survivors Of The Sea: Transcriptome response of Skeletonema marinoi to long-term dormancy.</title>
        <authorList>
            <person name="Pinder M.I.M."/>
            <person name="Kourtchenko O."/>
            <person name="Robertson E.K."/>
            <person name="Larsson T."/>
            <person name="Maumus F."/>
            <person name="Osuna-Cruz C.M."/>
            <person name="Vancaester E."/>
            <person name="Stenow R."/>
            <person name="Vandepoele K."/>
            <person name="Ploug H."/>
            <person name="Bruchert V."/>
            <person name="Godhe A."/>
            <person name="Topel M."/>
        </authorList>
    </citation>
    <scope>NUCLEOTIDE SEQUENCE</scope>
    <source>
        <strain evidence="4">R05AC</strain>
    </source>
</reference>
<accession>A0AAD9DL26</accession>
<dbReference type="AlphaFoldDB" id="A0AAD9DL26"/>
<proteinExistence type="predicted"/>
<protein>
    <recommendedName>
        <fullName evidence="6">O-fucosyltransferase family protein</fullName>
    </recommendedName>
</protein>
<keyword evidence="2" id="KW-0294">Fucose metabolism</keyword>
<dbReference type="GO" id="GO:0006004">
    <property type="term" value="P:fucose metabolic process"/>
    <property type="evidence" value="ECO:0007669"/>
    <property type="project" value="UniProtKB-KW"/>
</dbReference>
<dbReference type="InterPro" id="IPR019378">
    <property type="entry name" value="GDP-Fuc_O-FucTrfase"/>
</dbReference>
<dbReference type="PANTHER" id="PTHR13132">
    <property type="entry name" value="ALPHA- 1,6 -FUCOSYLTRANSFERASE"/>
    <property type="match status" value="1"/>
</dbReference>
<name>A0AAD9DL26_9STRA</name>
<dbReference type="PANTHER" id="PTHR13132:SF29">
    <property type="entry name" value="ALPHA-(1,6)-FUCOSYLTRANSFERASE"/>
    <property type="match status" value="1"/>
</dbReference>
<comment type="caution">
    <text evidence="4">The sequence shown here is derived from an EMBL/GenBank/DDBJ whole genome shotgun (WGS) entry which is preliminary data.</text>
</comment>